<gene>
    <name evidence="2" type="ORF">EMH_0042670</name>
</gene>
<dbReference type="AlphaFoldDB" id="U6JT60"/>
<dbReference type="GeneID" id="25378987"/>
<accession>U6JT60</accession>
<name>U6JT60_9EIME</name>
<dbReference type="Proteomes" id="UP000030744">
    <property type="component" value="Unassembled WGS sequence"/>
</dbReference>
<feature type="region of interest" description="Disordered" evidence="1">
    <location>
        <begin position="50"/>
        <end position="84"/>
    </location>
</feature>
<keyword evidence="3" id="KW-1185">Reference proteome</keyword>
<reference evidence="2" key="1">
    <citation type="submission" date="2013-10" db="EMBL/GenBank/DDBJ databases">
        <title>Genomic analysis of the causative agents of coccidiosis in chickens.</title>
        <authorList>
            <person name="Reid A.J."/>
            <person name="Blake D."/>
            <person name="Billington K."/>
            <person name="Browne H."/>
            <person name="Dunn M."/>
            <person name="Hung S."/>
            <person name="Kawahara F."/>
            <person name="Miranda-Saavedra D."/>
            <person name="Mourier T."/>
            <person name="Nagra H."/>
            <person name="Otto T.D."/>
            <person name="Rawlings N."/>
            <person name="Sanchez A."/>
            <person name="Sanders M."/>
            <person name="Subramaniam C."/>
            <person name="Tay Y."/>
            <person name="Dear P."/>
            <person name="Doerig C."/>
            <person name="Gruber A."/>
            <person name="Parkinson J."/>
            <person name="Shirley M."/>
            <person name="Wan K.L."/>
            <person name="Berriman M."/>
            <person name="Tomley F."/>
            <person name="Pain A."/>
        </authorList>
    </citation>
    <scope>NUCLEOTIDE SEQUENCE [LARGE SCALE GENOMIC DNA]</scope>
    <source>
        <strain evidence="2">Houghton</strain>
    </source>
</reference>
<evidence type="ECO:0000256" key="1">
    <source>
        <dbReference type="SAM" id="MobiDB-lite"/>
    </source>
</evidence>
<feature type="compositionally biased region" description="Basic residues" evidence="1">
    <location>
        <begin position="74"/>
        <end position="83"/>
    </location>
</feature>
<dbReference type="EMBL" id="HG681479">
    <property type="protein sequence ID" value="CDJ28645.1"/>
    <property type="molecule type" value="Genomic_DNA"/>
</dbReference>
<evidence type="ECO:0000313" key="3">
    <source>
        <dbReference type="Proteomes" id="UP000030744"/>
    </source>
</evidence>
<proteinExistence type="predicted"/>
<reference evidence="2" key="2">
    <citation type="submission" date="2013-10" db="EMBL/GenBank/DDBJ databases">
        <authorList>
            <person name="Aslett M."/>
        </authorList>
    </citation>
    <scope>NUCLEOTIDE SEQUENCE [LARGE SCALE GENOMIC DNA]</scope>
    <source>
        <strain evidence="2">Houghton</strain>
    </source>
</reference>
<evidence type="ECO:0000313" key="2">
    <source>
        <dbReference type="EMBL" id="CDJ28645.1"/>
    </source>
</evidence>
<protein>
    <submittedName>
        <fullName evidence="2">Uncharacterized protein</fullName>
    </submittedName>
</protein>
<sequence length="174" mass="18478">MSSLSATPPAGVAAAGAASPAAAEMGAAFTAPRSRASTVENCLMEEYNIKKSKKGRESRTSSKSGGQGGGGVRARQRKGRALRRQTSTAGAAVVDFLRWSFVLDVEPLRDAVPEGADNLRLPVGNDAFVTVLEQGINFLFWESGQKRTYFSTEGRIPGYQKDLATRSTVVLTPP</sequence>
<organism evidence="2 3">
    <name type="scientific">Eimeria mitis</name>
    <dbReference type="NCBI Taxonomy" id="44415"/>
    <lineage>
        <taxon>Eukaryota</taxon>
        <taxon>Sar</taxon>
        <taxon>Alveolata</taxon>
        <taxon>Apicomplexa</taxon>
        <taxon>Conoidasida</taxon>
        <taxon>Coccidia</taxon>
        <taxon>Eucoccidiorida</taxon>
        <taxon>Eimeriorina</taxon>
        <taxon>Eimeriidae</taxon>
        <taxon>Eimeria</taxon>
    </lineage>
</organism>
<dbReference type="RefSeq" id="XP_013351219.1">
    <property type="nucleotide sequence ID" value="XM_013495765.1"/>
</dbReference>
<dbReference type="VEuPathDB" id="ToxoDB:EMH_0042670"/>